<feature type="domain" description="ABC transporter" evidence="9">
    <location>
        <begin position="353"/>
        <end position="595"/>
    </location>
</feature>
<evidence type="ECO:0000256" key="3">
    <source>
        <dbReference type="ARBA" id="ARBA00022692"/>
    </source>
</evidence>
<keyword evidence="12" id="KW-1185">Reference proteome</keyword>
<dbReference type="InterPro" id="IPR003439">
    <property type="entry name" value="ABC_transporter-like_ATP-bd"/>
</dbReference>
<evidence type="ECO:0000256" key="6">
    <source>
        <dbReference type="ARBA" id="ARBA00022989"/>
    </source>
</evidence>
<keyword evidence="4" id="KW-0547">Nucleotide-binding</keyword>
<dbReference type="GO" id="GO:0016887">
    <property type="term" value="F:ATP hydrolysis activity"/>
    <property type="evidence" value="ECO:0007669"/>
    <property type="project" value="InterPro"/>
</dbReference>
<evidence type="ECO:0000313" key="12">
    <source>
        <dbReference type="Proteomes" id="UP000000267"/>
    </source>
</evidence>
<dbReference type="InterPro" id="IPR017871">
    <property type="entry name" value="ABC_transporter-like_CS"/>
</dbReference>
<feature type="transmembrane region" description="Helical" evidence="8">
    <location>
        <begin position="171"/>
        <end position="194"/>
    </location>
</feature>
<feature type="transmembrane region" description="Helical" evidence="8">
    <location>
        <begin position="823"/>
        <end position="846"/>
    </location>
</feature>
<feature type="transmembrane region" description="Helical" evidence="8">
    <location>
        <begin position="747"/>
        <end position="767"/>
    </location>
</feature>
<dbReference type="GO" id="GO:0005794">
    <property type="term" value="C:Golgi apparatus"/>
    <property type="evidence" value="ECO:0007669"/>
    <property type="project" value="EnsemblFungi"/>
</dbReference>
<dbReference type="OrthoDB" id="6500128at2759"/>
<feature type="transmembrane region" description="Helical" evidence="8">
    <location>
        <begin position="290"/>
        <end position="316"/>
    </location>
</feature>
<dbReference type="PANTHER" id="PTHR43394:SF15">
    <property type="entry name" value="ALPHA-FACTOR-TRANSPORTING ATPASE"/>
    <property type="match status" value="1"/>
</dbReference>
<feature type="domain" description="ABC transporter" evidence="9">
    <location>
        <begin position="1039"/>
        <end position="1274"/>
    </location>
</feature>
<dbReference type="PROSITE" id="PS00211">
    <property type="entry name" value="ABC_TRANSPORTER_1"/>
    <property type="match status" value="2"/>
</dbReference>
<dbReference type="GO" id="GO:0005886">
    <property type="term" value="C:plasma membrane"/>
    <property type="evidence" value="ECO:0007669"/>
    <property type="project" value="EnsemblFungi"/>
</dbReference>
<evidence type="ECO:0000259" key="9">
    <source>
        <dbReference type="PROSITE" id="PS50893"/>
    </source>
</evidence>
<dbReference type="Proteomes" id="UP000000267">
    <property type="component" value="Unassembled WGS sequence"/>
</dbReference>
<dbReference type="PANTHER" id="PTHR43394">
    <property type="entry name" value="ATP-DEPENDENT PERMEASE MDL1, MITOCHONDRIAL"/>
    <property type="match status" value="1"/>
</dbReference>
<keyword evidence="7 8" id="KW-0472">Membrane</keyword>
<feature type="transmembrane region" description="Helical" evidence="8">
    <location>
        <begin position="23"/>
        <end position="51"/>
    </location>
</feature>
<dbReference type="PROSITE" id="PS50893">
    <property type="entry name" value="ABC_TRANSPORTER_2"/>
    <property type="match status" value="2"/>
</dbReference>
<dbReference type="GO" id="GO:0005743">
    <property type="term" value="C:mitochondrial inner membrane"/>
    <property type="evidence" value="ECO:0007669"/>
    <property type="project" value="TreeGrafter"/>
</dbReference>
<dbReference type="Gene3D" id="3.40.50.300">
    <property type="entry name" value="P-loop containing nucleotide triphosphate hydrolases"/>
    <property type="match status" value="2"/>
</dbReference>
<dbReference type="Pfam" id="PF00664">
    <property type="entry name" value="ABC_membrane"/>
    <property type="match status" value="2"/>
</dbReference>
<dbReference type="GO" id="GO:0090374">
    <property type="term" value="P:oligopeptide export from mitochondrion"/>
    <property type="evidence" value="ECO:0007669"/>
    <property type="project" value="TreeGrafter"/>
</dbReference>
<dbReference type="STRING" id="436907.A7TE25"/>
<dbReference type="InParanoid" id="A7TE25"/>
<dbReference type="GO" id="GO:0015421">
    <property type="term" value="F:ABC-type oligopeptide transporter activity"/>
    <property type="evidence" value="ECO:0007669"/>
    <property type="project" value="TreeGrafter"/>
</dbReference>
<evidence type="ECO:0000259" key="10">
    <source>
        <dbReference type="PROSITE" id="PS50929"/>
    </source>
</evidence>
<feature type="transmembrane region" description="Helical" evidence="8">
    <location>
        <begin position="968"/>
        <end position="987"/>
    </location>
</feature>
<accession>A7TE25</accession>
<evidence type="ECO:0000256" key="1">
    <source>
        <dbReference type="ARBA" id="ARBA00004141"/>
    </source>
</evidence>
<feature type="transmembrane region" description="Helical" evidence="8">
    <location>
        <begin position="852"/>
        <end position="874"/>
    </location>
</feature>
<dbReference type="eggNOG" id="KOG0055">
    <property type="taxonomic scope" value="Eukaryota"/>
</dbReference>
<evidence type="ECO:0000256" key="5">
    <source>
        <dbReference type="ARBA" id="ARBA00022840"/>
    </source>
</evidence>
<organism evidence="12">
    <name type="scientific">Vanderwaltozyma polyspora (strain ATCC 22028 / DSM 70294 / BCRC 21397 / CBS 2163 / NBRC 10782 / NRRL Y-8283 / UCD 57-17)</name>
    <name type="common">Kluyveromyces polysporus</name>
    <dbReference type="NCBI Taxonomy" id="436907"/>
    <lineage>
        <taxon>Eukaryota</taxon>
        <taxon>Fungi</taxon>
        <taxon>Dikarya</taxon>
        <taxon>Ascomycota</taxon>
        <taxon>Saccharomycotina</taxon>
        <taxon>Saccharomycetes</taxon>
        <taxon>Saccharomycetales</taxon>
        <taxon>Saccharomycetaceae</taxon>
        <taxon>Vanderwaltozyma</taxon>
    </lineage>
</organism>
<dbReference type="FunCoup" id="A7TE25">
    <property type="interactions" value="823"/>
</dbReference>
<dbReference type="SUPFAM" id="SSF52540">
    <property type="entry name" value="P-loop containing nucleoside triphosphate hydrolases"/>
    <property type="match status" value="2"/>
</dbReference>
<feature type="domain" description="ABC transmembrane type-1" evidence="10">
    <location>
        <begin position="27"/>
        <end position="319"/>
    </location>
</feature>
<dbReference type="KEGG" id="vpo:Kpol_1018p185"/>
<reference evidence="11 12" key="1">
    <citation type="journal article" date="2007" name="Proc. Natl. Acad. Sci. U.S.A.">
        <title>Independent sorting-out of thousands of duplicated gene pairs in two yeast species descended from a whole-genome duplication.</title>
        <authorList>
            <person name="Scannell D.R."/>
            <person name="Frank A.C."/>
            <person name="Conant G.C."/>
            <person name="Byrne K.P."/>
            <person name="Woolfit M."/>
            <person name="Wolfe K.H."/>
        </authorList>
    </citation>
    <scope>NUCLEOTIDE SEQUENCE [LARGE SCALE GENOMIC DNA]</scope>
    <source>
        <strain evidence="12">ATCC 22028 / DSM 70294 / BCRC 21397 / CBS 2163 / NBRC 10782 / NRRL Y-8283 / UCD 57-17</strain>
    </source>
</reference>
<dbReference type="EMBL" id="DS480378">
    <property type="protein sequence ID" value="EDO19645.1"/>
    <property type="molecule type" value="Genomic_DNA"/>
</dbReference>
<evidence type="ECO:0000313" key="11">
    <source>
        <dbReference type="EMBL" id="EDO19645.1"/>
    </source>
</evidence>
<feature type="transmembrane region" description="Helical" evidence="8">
    <location>
        <begin position="72"/>
        <end position="91"/>
    </location>
</feature>
<dbReference type="InterPro" id="IPR011527">
    <property type="entry name" value="ABC1_TM_dom"/>
</dbReference>
<evidence type="ECO:0000256" key="8">
    <source>
        <dbReference type="SAM" id="Phobius"/>
    </source>
</evidence>
<dbReference type="OMA" id="TFWACLT"/>
<dbReference type="CDD" id="cd18578">
    <property type="entry name" value="ABC_6TM_Pgp_ABCB1_D2_like"/>
    <property type="match status" value="1"/>
</dbReference>
<dbReference type="HOGENOM" id="CLU_000604_17_8_1"/>
<feature type="transmembrane region" description="Helical" evidence="8">
    <location>
        <begin position="253"/>
        <end position="278"/>
    </location>
</feature>
<comment type="subcellular location">
    <subcellularLocation>
        <location evidence="1">Membrane</location>
        <topology evidence="1">Multi-pass membrane protein</topology>
    </subcellularLocation>
</comment>
<keyword evidence="2" id="KW-0813">Transport</keyword>
<dbReference type="AlphaFoldDB" id="A7TE25"/>
<dbReference type="InterPro" id="IPR003593">
    <property type="entry name" value="AAA+_ATPase"/>
</dbReference>
<evidence type="ECO:0000256" key="4">
    <source>
        <dbReference type="ARBA" id="ARBA00022741"/>
    </source>
</evidence>
<evidence type="ECO:0008006" key="13">
    <source>
        <dbReference type="Google" id="ProtNLM"/>
    </source>
</evidence>
<proteinExistence type="predicted"/>
<dbReference type="GO" id="GO:0015440">
    <property type="term" value="F:ABC-type peptide transporter activity"/>
    <property type="evidence" value="ECO:0007669"/>
    <property type="project" value="EnsemblFungi"/>
</dbReference>
<sequence>MSKKKVSVWKENIYMYVQFKRDWLLIATMVLTTIANGLVPAVTSILTGKVFDLLKDFADPNIPKDHNLYHQLVLRSMSLMALAACAFPLIWTSISTWMSFGEGQGFTVRYRMLNSYLDKSMEWYDKKENLSGDFTQLNRCVEELRASSAEASAITLQNISSMLSLIGVSFYYSWSLTLIILCGTPLLIILAFIFSRSIQKYAALENTESGLAADLLAWSMNSAQMIKLSCTQLKEIESFEELTLKCNDYFIKLSLYVAANISTLRFLSLAMFVQGFWFGNTEIRKGNLNISDVITCFSSCLMLGSTLNTTLGYLIFLQKGQVALRKIQSFLNDNKVEIDESALKQIDISKADISFRHVSFSYPSRPADDVLNDISIDFLSGKTTFIVGRSGSGKSTLSNLLLKLYDEYDGYISIGSTHIREIDQQVLIKNITVVEQRCTLFNDTLVNNILLGSQDEDKSSPVVQKKLKEAIKMACLESVIDSLSNGLDTILGTGGISLSGGQQQRVALARAYMRDTEVLILDEAVSALDIVHREQLMSNITKWRQGRTTIILTHELSQISIQDYLYVVEEGRIIESGFQGQLMYDPDSAFCRMNILQNVHDKYENNDRFSSVTLEDEMHSALDWVYKDDLITPITGENQILKNIDKYIIKDNFSIKEVDKVSVRSTDNSFTSDDSLPKDIEGKPKVMTLREVIKRMIRDARSKSILVFGLVCSIAAGVANPIFSWAFSYLLNGIVPTVDGPGSPSYLVKWSIIVLCVSGADAVSNFLKTFILGYCSEYWIMDLRNRAMEEIAQKKLEWFSREENKSPEIAALLMNDLRDLRSLVSQFLSVISTFLTVSLVGLIWAIATGWKLSLVCISMFPLIVIFSIIYGTVLKNYETTYKTKVANLENLEYEIITGVKTIKCLQLQNHFKKCYHKLKDEMGQIARKRAIVTGLGIAITTAIATTIQSILYYYGLKLVMDGEYSTRTMFQTFTLLLFTVMTCNSLISQIPDISRGQRAASWIYRIIEESEDTKEQTITDGRFDEIHCGEKVDKTQPLVSIHNLEFAYPTALDVNIYDNLSLDLNVGQTVAIVGESGSGKSTLVYLLTKLYQVADNCIDIDGTDVNEWDNETLRRQISVVEQKPVLFPGTVRENLIYGLYFSPLEIDIIDILKYVGVYDFIESLPEGLETSVDTSLISGGQAQRLCIARALLRKPKILILDECTSALDANSSKIINDIVAKGPPSLLTISITHNEQMMRSCNTVAVLKDGKICETGPFNKLFKPGNELYKVVANLE</sequence>
<keyword evidence="5" id="KW-0067">ATP-binding</keyword>
<dbReference type="CDD" id="cd18577">
    <property type="entry name" value="ABC_6TM_Pgp_ABCB1_D1_like"/>
    <property type="match status" value="1"/>
</dbReference>
<keyword evidence="3 8" id="KW-0812">Transmembrane</keyword>
<dbReference type="InterPro" id="IPR027417">
    <property type="entry name" value="P-loop_NTPase"/>
</dbReference>
<feature type="domain" description="ABC transmembrane type-1" evidence="10">
    <location>
        <begin position="707"/>
        <end position="995"/>
    </location>
</feature>
<dbReference type="FunFam" id="3.40.50.300:FF:001471">
    <property type="entry name" value="P-loop containing nucleoside triphosphate hydrolase protein"/>
    <property type="match status" value="1"/>
</dbReference>
<evidence type="ECO:0000256" key="2">
    <source>
        <dbReference type="ARBA" id="ARBA00022448"/>
    </source>
</evidence>
<dbReference type="GO" id="GO:0005524">
    <property type="term" value="F:ATP binding"/>
    <property type="evidence" value="ECO:0007669"/>
    <property type="project" value="UniProtKB-KW"/>
</dbReference>
<feature type="transmembrane region" description="Helical" evidence="8">
    <location>
        <begin position="705"/>
        <end position="727"/>
    </location>
</feature>
<dbReference type="PROSITE" id="PS50929">
    <property type="entry name" value="ABC_TM1F"/>
    <property type="match status" value="2"/>
</dbReference>
<dbReference type="InterPro" id="IPR036640">
    <property type="entry name" value="ABC1_TM_sf"/>
</dbReference>
<dbReference type="Gene3D" id="1.20.1560.10">
    <property type="entry name" value="ABC transporter type 1, transmembrane domain"/>
    <property type="match status" value="1"/>
</dbReference>
<name>A7TE25_VANPO</name>
<protein>
    <recommendedName>
        <fullName evidence="13">Alpha-factor-transporting ATPase</fullName>
    </recommendedName>
</protein>
<dbReference type="SUPFAM" id="SSF90123">
    <property type="entry name" value="ABC transporter transmembrane region"/>
    <property type="match status" value="2"/>
</dbReference>
<dbReference type="SMART" id="SM00382">
    <property type="entry name" value="AAA"/>
    <property type="match status" value="2"/>
</dbReference>
<dbReference type="RefSeq" id="XP_001647503.1">
    <property type="nucleotide sequence ID" value="XM_001647453.1"/>
</dbReference>
<dbReference type="GO" id="GO:0043332">
    <property type="term" value="C:mating projection tip"/>
    <property type="evidence" value="ECO:0007669"/>
    <property type="project" value="EnsemblFungi"/>
</dbReference>
<dbReference type="InterPro" id="IPR039421">
    <property type="entry name" value="Type_1_exporter"/>
</dbReference>
<feature type="transmembrane region" description="Helical" evidence="8">
    <location>
        <begin position="930"/>
        <end position="956"/>
    </location>
</feature>
<dbReference type="GeneID" id="5548011"/>
<dbReference type="GO" id="GO:0000770">
    <property type="term" value="P:peptide pheromone export"/>
    <property type="evidence" value="ECO:0007669"/>
    <property type="project" value="EnsemblFungi"/>
</dbReference>
<dbReference type="Pfam" id="PF00005">
    <property type="entry name" value="ABC_tran"/>
    <property type="match status" value="2"/>
</dbReference>
<dbReference type="FunFam" id="3.40.50.300:FF:000604">
    <property type="entry name" value="ABC transporter B family member 28"/>
    <property type="match status" value="1"/>
</dbReference>
<keyword evidence="6 8" id="KW-1133">Transmembrane helix</keyword>
<gene>
    <name evidence="11" type="ORF">Kpol_1018p185</name>
</gene>
<evidence type="ECO:0000256" key="7">
    <source>
        <dbReference type="ARBA" id="ARBA00023136"/>
    </source>
</evidence>